<evidence type="ECO:0008006" key="3">
    <source>
        <dbReference type="Google" id="ProtNLM"/>
    </source>
</evidence>
<dbReference type="Proteomes" id="UP000027192">
    <property type="component" value="Unassembled WGS sequence"/>
</dbReference>
<evidence type="ECO:0000313" key="1">
    <source>
        <dbReference type="EMBL" id="KDM90327.1"/>
    </source>
</evidence>
<keyword evidence="2" id="KW-1185">Reference proteome</keyword>
<comment type="caution">
    <text evidence="1">The sequence shown here is derived from an EMBL/GenBank/DDBJ whole genome shotgun (WGS) entry which is preliminary data.</text>
</comment>
<dbReference type="EMBL" id="JMIB01000034">
    <property type="protein sequence ID" value="KDM90327.1"/>
    <property type="molecule type" value="Genomic_DNA"/>
</dbReference>
<proteinExistence type="predicted"/>
<accession>A0A066RRM0</accession>
<reference evidence="1 2" key="1">
    <citation type="submission" date="2014-04" db="EMBL/GenBank/DDBJ databases">
        <title>Draft genome sequence of Photobacterium halotolerans S2753: a solonamide, ngercheumicin and holomycin producer.</title>
        <authorList>
            <person name="Machado H.R."/>
            <person name="Gram L."/>
        </authorList>
    </citation>
    <scope>NUCLEOTIDE SEQUENCE [LARGE SCALE GENOMIC DNA]</scope>
    <source>
        <strain evidence="1 2">S2753</strain>
    </source>
</reference>
<dbReference type="RefSeq" id="WP_036755479.1">
    <property type="nucleotide sequence ID" value="NZ_JAGSGC010000014.1"/>
</dbReference>
<protein>
    <recommendedName>
        <fullName evidence="3">DUF4136 domain-containing protein</fullName>
    </recommendedName>
</protein>
<organism evidence="1 2">
    <name type="scientific">Photobacterium galatheae</name>
    <dbReference type="NCBI Taxonomy" id="1654360"/>
    <lineage>
        <taxon>Bacteria</taxon>
        <taxon>Pseudomonadati</taxon>
        <taxon>Pseudomonadota</taxon>
        <taxon>Gammaproteobacteria</taxon>
        <taxon>Vibrionales</taxon>
        <taxon>Vibrionaceae</taxon>
        <taxon>Photobacterium</taxon>
    </lineage>
</organism>
<dbReference type="STRING" id="1654360.EA58_17685"/>
<gene>
    <name evidence="1" type="ORF">EA58_17685</name>
</gene>
<dbReference type="OrthoDB" id="6636193at2"/>
<name>A0A066RRM0_9GAMM</name>
<sequence length="236" mass="25509">MQHLLILVLFLGLSGCSTLGKPTFNVVIDSLTSDTAPHAKTYVVLPGQEGVSVNDLQFKEYSASLVRVLQAKGYVAATTPEAAEQVIFLSYGIGEPQTQHYSYQLPTWGQTGVAFANSYKTTSTFGSMTSQTGTTMNTPSYGITGYQTYTASETTYLKYVQIEGVTFDKQSHSEAPVPLWKTTVFSSDTQNDLRRVFPVLVAASVPYLATNTGQKIHVALTESDAAVQAVKGLPLK</sequence>
<evidence type="ECO:0000313" key="2">
    <source>
        <dbReference type="Proteomes" id="UP000027192"/>
    </source>
</evidence>
<dbReference type="AlphaFoldDB" id="A0A066RRM0"/>